<keyword evidence="2" id="KW-1185">Reference proteome</keyword>
<evidence type="ECO:0000313" key="2">
    <source>
        <dbReference type="Proteomes" id="UP000831701"/>
    </source>
</evidence>
<gene>
    <name evidence="1" type="ORF">L3Q82_025896</name>
</gene>
<name>A0ACB8WLT2_9TELE</name>
<dbReference type="EMBL" id="CM041538">
    <property type="protein sequence ID" value="KAI3368922.1"/>
    <property type="molecule type" value="Genomic_DNA"/>
</dbReference>
<organism evidence="1 2">
    <name type="scientific">Scortum barcoo</name>
    <name type="common">barcoo grunter</name>
    <dbReference type="NCBI Taxonomy" id="214431"/>
    <lineage>
        <taxon>Eukaryota</taxon>
        <taxon>Metazoa</taxon>
        <taxon>Chordata</taxon>
        <taxon>Craniata</taxon>
        <taxon>Vertebrata</taxon>
        <taxon>Euteleostomi</taxon>
        <taxon>Actinopterygii</taxon>
        <taxon>Neopterygii</taxon>
        <taxon>Teleostei</taxon>
        <taxon>Neoteleostei</taxon>
        <taxon>Acanthomorphata</taxon>
        <taxon>Eupercaria</taxon>
        <taxon>Centrarchiformes</taxon>
        <taxon>Terapontoidei</taxon>
        <taxon>Terapontidae</taxon>
        <taxon>Scortum</taxon>
    </lineage>
</organism>
<protein>
    <submittedName>
        <fullName evidence="1">Uncharacterized protein</fullName>
    </submittedName>
</protein>
<proteinExistence type="predicted"/>
<evidence type="ECO:0000313" key="1">
    <source>
        <dbReference type="EMBL" id="KAI3368922.1"/>
    </source>
</evidence>
<sequence length="900" mass="99916">MSLLTALSIVCGWMLHVSLSALNTQYYCVPRKTVPYQNELKLFREEGISNYSTMLMRDDLGVLLLGAREAVYALDINNLSVKKAAVYWRVTEEKQRECTYKGKHAEPCRFKSPRTSLHGGGLVAGEVPVHLLSTAEVPLSKAPNPKNLLRVECRNYIRTLHRVNDTAMYVCGTNAFSPTCDYLTFANGQLTLEGKQEEGKGKCPFDPFQRYSSLMVGNDLYSATSINFLGSEPVVLRSSDLALRTEFKSSWLSEPNFVYMDFVAESFDSPDGDDDKVYLFFSENAMEYDFYSKVAVSRVARVCKGDMGGQRTLQRKWTSFLKARLDCSLPEPSLPPIVQDVFLLKHKDWRKSVFYAVFTPQSSLSQVSAVCAYSVSAIRDTFNEGKFKTPVAVETSHVKWVMYTGEVPVPRPGACINNVARKMGMNRSLDLPDKTLQFIRDRPLMDEAVHPLTGGPLLVKKGALLTRIVVDSVLALDGEKYAVMFIGTGTVSVAKKLQFYREKEKVIMYLEVNMQKLILSVSSGLCGVFCCLLIENGYIQKAVNYAGEMFIIEEIQLYENPVPISTLRLSSSKGQLYAGSEFGAVQMPVSNCSRFDTCVDCILARDPYCAWDFEAEQCSSVSSLSPSSNTATQSLKEGDVSQCPQPDPVAAVDFTLVPENNIQLPCQLHSNLAQVLWRLSDQTLHSNNKYYIYSGGLLILSASKSDVGLYTCDSVEQINGRTYNRTVAVYRLQLYSGAGGEDRTTPGNEVRNSSDSVHGVNTASPGLVPKPGNEEPLSPQNQSDTGRVTRLEVAVALLSLLCLSLTGVIFWIWSRERWQCFKLGQRSGESEGKRQSAEYMHIQNRTSEIKLLGPESGRPCSANNNHSAVDFKGNGEHHFTPMANISSLDGLGYINDESEI</sequence>
<comment type="caution">
    <text evidence="1">The sequence shown here is derived from an EMBL/GenBank/DDBJ whole genome shotgun (WGS) entry which is preliminary data.</text>
</comment>
<accession>A0ACB8WLT2</accession>
<dbReference type="Proteomes" id="UP000831701">
    <property type="component" value="Chromosome 8"/>
</dbReference>
<reference evidence="1" key="1">
    <citation type="submission" date="2022-04" db="EMBL/GenBank/DDBJ databases">
        <title>Jade perch genome.</title>
        <authorList>
            <person name="Chao B."/>
        </authorList>
    </citation>
    <scope>NUCLEOTIDE SEQUENCE</scope>
    <source>
        <strain evidence="1">CB-2022</strain>
    </source>
</reference>